<dbReference type="Pfam" id="PF03372">
    <property type="entry name" value="Exo_endo_phos"/>
    <property type="match status" value="1"/>
</dbReference>
<feature type="region of interest" description="Disordered" evidence="1">
    <location>
        <begin position="177"/>
        <end position="202"/>
    </location>
</feature>
<dbReference type="PANTHER" id="PTHR12121">
    <property type="entry name" value="CARBON CATABOLITE REPRESSOR PROTEIN 4"/>
    <property type="match status" value="1"/>
</dbReference>
<proteinExistence type="predicted"/>
<feature type="domain" description="Endonuclease/exonuclease/phosphatase" evidence="2">
    <location>
        <begin position="60"/>
        <end position="316"/>
    </location>
</feature>
<dbReference type="OrthoDB" id="1862401at2759"/>
<dbReference type="InterPro" id="IPR036691">
    <property type="entry name" value="Endo/exonu/phosph_ase_sf"/>
</dbReference>
<organism evidence="3 4">
    <name type="scientific">Nyssa sinensis</name>
    <dbReference type="NCBI Taxonomy" id="561372"/>
    <lineage>
        <taxon>Eukaryota</taxon>
        <taxon>Viridiplantae</taxon>
        <taxon>Streptophyta</taxon>
        <taxon>Embryophyta</taxon>
        <taxon>Tracheophyta</taxon>
        <taxon>Spermatophyta</taxon>
        <taxon>Magnoliopsida</taxon>
        <taxon>eudicotyledons</taxon>
        <taxon>Gunneridae</taxon>
        <taxon>Pentapetalae</taxon>
        <taxon>asterids</taxon>
        <taxon>Cornales</taxon>
        <taxon>Nyssaceae</taxon>
        <taxon>Nyssa</taxon>
    </lineage>
</organism>
<dbReference type="Pfam" id="PF02458">
    <property type="entry name" value="Transferase"/>
    <property type="match status" value="1"/>
</dbReference>
<evidence type="ECO:0000313" key="3">
    <source>
        <dbReference type="EMBL" id="KAA8527989.1"/>
    </source>
</evidence>
<dbReference type="Gene3D" id="3.30.559.10">
    <property type="entry name" value="Chloramphenicol acetyltransferase-like domain"/>
    <property type="match status" value="2"/>
</dbReference>
<dbReference type="GO" id="GO:0000175">
    <property type="term" value="F:3'-5'-RNA exonuclease activity"/>
    <property type="evidence" value="ECO:0007669"/>
    <property type="project" value="TreeGrafter"/>
</dbReference>
<feature type="compositionally biased region" description="Basic and acidic residues" evidence="1">
    <location>
        <begin position="185"/>
        <end position="202"/>
    </location>
</feature>
<dbReference type="InterPro" id="IPR050410">
    <property type="entry name" value="CCR4/nocturin_mRNA_transcr"/>
</dbReference>
<reference evidence="3 4" key="1">
    <citation type="submission" date="2019-09" db="EMBL/GenBank/DDBJ databases">
        <title>A chromosome-level genome assembly of the Chinese tupelo Nyssa sinensis.</title>
        <authorList>
            <person name="Yang X."/>
            <person name="Kang M."/>
            <person name="Yang Y."/>
            <person name="Xiong H."/>
            <person name="Wang M."/>
            <person name="Zhang Z."/>
            <person name="Wang Z."/>
            <person name="Wu H."/>
            <person name="Ma T."/>
            <person name="Liu J."/>
            <person name="Xi Z."/>
        </authorList>
    </citation>
    <scope>NUCLEOTIDE SEQUENCE [LARGE SCALE GENOMIC DNA]</scope>
    <source>
        <strain evidence="3">J267</strain>
        <tissue evidence="3">Leaf</tissue>
    </source>
</reference>
<evidence type="ECO:0000256" key="1">
    <source>
        <dbReference type="SAM" id="MobiDB-lite"/>
    </source>
</evidence>
<sequence>MLKGSLLLPRLPPVSSFRSGITLGKMSTTRAPSCPKFIPVEQTEISSIRRVDGFKFSLVSYNVLAQVYVKSALFPHSPSACLKWKARSQAILTVLKSLGTDFLCLQELDEYDSFYKGNMENHGYSSIYIQRSGQKRDGCGIFYKHKSAELVLEEKIEYNDLVNSIQDETTLYVDKDDDALTSGNKDSEPNDGLVDKETHEDPNDPCVRLKRDCVGIMGAFKLKDPSQHLIIVANTHIYWDPEWADVKLAQAKYLLLRLAQFKTLVSDKLGCTPAVIVAGDFNSTPGDKVYQYLISGSSTMGPRVECSEDLPIPLQSVYASTRGEPQFTNVTPGFTDTATKRVKIQHKTDHFQTGWLDFLMAIEVPLHHKFEVNFTNKSIVKAIDHPLPDPPILTLSNLDLLSGRFPVTYFYFYRRPLVNNFTSILEALKSSLALTLNHFFPFAGRIVQNPNTSEPEIICDNNGALVVEAHANIPLRELNFYDLNQSLQGKLVSINHDFPLQIQVTRYTCGGISITFTFDHALADASAFGKFLVTWSEIAINKPISCIPDHRRYLRARSPPTYDPSLDKTFVTCTMEDIINMPTTNILLKRLYHIDVSSINRLQRLACIDGSKRTKIEAFSAYIWKIMVRAIGESHKHCKMGWLIDGRTRMCKDQNLMSNYIGNVLSLGFGEASVVELKEGSISDVARIVQNAISQVTNEAHFLDLIDWIECHRPGLMLSKIVLGRGGPAVVVSSGRRFPVAELDFGFGSPVLGTVCSTIERIGVGYINQRQSARGDGSWTVSAILWPELAAAIESDSDHVFQPMYANHLQL</sequence>
<keyword evidence="4" id="KW-1185">Reference proteome</keyword>
<protein>
    <recommendedName>
        <fullName evidence="2">Endonuclease/exonuclease/phosphatase domain-containing protein</fullName>
    </recommendedName>
</protein>
<dbReference type="EMBL" id="CM018045">
    <property type="protein sequence ID" value="KAA8527989.1"/>
    <property type="molecule type" value="Genomic_DNA"/>
</dbReference>
<accession>A0A5J5ACP5</accession>
<dbReference type="SUPFAM" id="SSF56219">
    <property type="entry name" value="DNase I-like"/>
    <property type="match status" value="1"/>
</dbReference>
<dbReference type="PANTHER" id="PTHR12121:SF68">
    <property type="entry name" value="CARBON CATABOLITE REPRESSOR PROTEIN 4 HOMOLOG 4-RELATED"/>
    <property type="match status" value="1"/>
</dbReference>
<name>A0A5J5ACP5_9ASTE</name>
<dbReference type="Gene3D" id="3.60.10.10">
    <property type="entry name" value="Endonuclease/exonuclease/phosphatase"/>
    <property type="match status" value="1"/>
</dbReference>
<dbReference type="InterPro" id="IPR005135">
    <property type="entry name" value="Endo/exonuclease/phosphatase"/>
</dbReference>
<dbReference type="AlphaFoldDB" id="A0A5J5ACP5"/>
<evidence type="ECO:0000313" key="4">
    <source>
        <dbReference type="Proteomes" id="UP000325577"/>
    </source>
</evidence>
<dbReference type="Proteomes" id="UP000325577">
    <property type="component" value="Linkage Group LG21"/>
</dbReference>
<evidence type="ECO:0000259" key="2">
    <source>
        <dbReference type="Pfam" id="PF03372"/>
    </source>
</evidence>
<gene>
    <name evidence="3" type="ORF">F0562_035142</name>
</gene>
<dbReference type="InterPro" id="IPR023213">
    <property type="entry name" value="CAT-like_dom_sf"/>
</dbReference>